<keyword evidence="6 9" id="KW-1133">Transmembrane helix</keyword>
<dbReference type="GO" id="GO:0017038">
    <property type="term" value="P:protein import"/>
    <property type="evidence" value="ECO:0007669"/>
    <property type="project" value="TreeGrafter"/>
</dbReference>
<proteinExistence type="inferred from homology"/>
<evidence type="ECO:0000313" key="11">
    <source>
        <dbReference type="EMBL" id="ESK40056.1"/>
    </source>
</evidence>
<dbReference type="PANTHER" id="PTHR30625">
    <property type="entry name" value="PROTEIN TOLQ"/>
    <property type="match status" value="1"/>
</dbReference>
<feature type="transmembrane region" description="Helical" evidence="9">
    <location>
        <begin position="153"/>
        <end position="174"/>
    </location>
</feature>
<dbReference type="Proteomes" id="UP000023785">
    <property type="component" value="Unassembled WGS sequence"/>
</dbReference>
<dbReference type="GO" id="GO:0005886">
    <property type="term" value="C:plasma membrane"/>
    <property type="evidence" value="ECO:0007669"/>
    <property type="project" value="UniProtKB-SubCell"/>
</dbReference>
<dbReference type="PATRIC" id="fig|1392540.3.peg.485"/>
<dbReference type="AlphaFoldDB" id="V2TPU2"/>
<dbReference type="STRING" id="1392540.P256_00495"/>
<evidence type="ECO:0000256" key="7">
    <source>
        <dbReference type="ARBA" id="ARBA00023136"/>
    </source>
</evidence>
<evidence type="ECO:0000256" key="1">
    <source>
        <dbReference type="ARBA" id="ARBA00004651"/>
    </source>
</evidence>
<dbReference type="InterPro" id="IPR050790">
    <property type="entry name" value="ExbB/TolQ_transport"/>
</dbReference>
<evidence type="ECO:0000256" key="6">
    <source>
        <dbReference type="ARBA" id="ARBA00022989"/>
    </source>
</evidence>
<dbReference type="PANTHER" id="PTHR30625:SF15">
    <property type="entry name" value="BIOPOLYMER TRANSPORT PROTEIN EXBB"/>
    <property type="match status" value="1"/>
</dbReference>
<evidence type="ECO:0000256" key="3">
    <source>
        <dbReference type="ARBA" id="ARBA00022475"/>
    </source>
</evidence>
<dbReference type="InterPro" id="IPR002898">
    <property type="entry name" value="MotA_ExbB_proton_chnl"/>
</dbReference>
<protein>
    <recommendedName>
        <fullName evidence="10">MotA/TolQ/ExbB proton channel domain-containing protein</fullName>
    </recommendedName>
</protein>
<evidence type="ECO:0000256" key="2">
    <source>
        <dbReference type="ARBA" id="ARBA00022448"/>
    </source>
</evidence>
<keyword evidence="7 9" id="KW-0472">Membrane</keyword>
<accession>V2TPU2</accession>
<organism evidence="11 12">
    <name type="scientific">Acinetobacter nectaris CIP 110549</name>
    <dbReference type="NCBI Taxonomy" id="1392540"/>
    <lineage>
        <taxon>Bacteria</taxon>
        <taxon>Pseudomonadati</taxon>
        <taxon>Pseudomonadota</taxon>
        <taxon>Gammaproteobacteria</taxon>
        <taxon>Moraxellales</taxon>
        <taxon>Moraxellaceae</taxon>
        <taxon>Acinetobacter</taxon>
    </lineage>
</organism>
<evidence type="ECO:0000313" key="12">
    <source>
        <dbReference type="Proteomes" id="UP000023785"/>
    </source>
</evidence>
<comment type="similarity">
    <text evidence="8">Belongs to the exbB/tolQ family.</text>
</comment>
<reference evidence="11 12" key="1">
    <citation type="submission" date="2013-10" db="EMBL/GenBank/DDBJ databases">
        <title>The Genome Sequence of Acinetobacter nectaris CIP 110549.</title>
        <authorList>
            <consortium name="The Broad Institute Genomics Platform"/>
            <consortium name="The Broad Institute Genome Sequencing Center for Infectious Disease"/>
            <person name="Cerqueira G."/>
            <person name="Feldgarden M."/>
            <person name="Courvalin P."/>
            <person name="Grillot-Courvalin C."/>
            <person name="Clermont D."/>
            <person name="Rocha E."/>
            <person name="Yoon E.-J."/>
            <person name="Nemec A."/>
            <person name="Young S.K."/>
            <person name="Zeng Q."/>
            <person name="Gargeya S."/>
            <person name="Fitzgerald M."/>
            <person name="Abouelleil A."/>
            <person name="Alvarado L."/>
            <person name="Berlin A.M."/>
            <person name="Chapman S.B."/>
            <person name="Gainer-Dewar J."/>
            <person name="Goldberg J."/>
            <person name="Gnerre S."/>
            <person name="Griggs A."/>
            <person name="Gujja S."/>
            <person name="Hansen M."/>
            <person name="Howarth C."/>
            <person name="Imamovic A."/>
            <person name="Ireland A."/>
            <person name="Larimer J."/>
            <person name="McCowan C."/>
            <person name="Murphy C."/>
            <person name="Pearson M."/>
            <person name="Poon T.W."/>
            <person name="Priest M."/>
            <person name="Roberts A."/>
            <person name="Saif S."/>
            <person name="Shea T."/>
            <person name="Sykes S."/>
            <person name="Wortman J."/>
            <person name="Nusbaum C."/>
            <person name="Birren B."/>
        </authorList>
    </citation>
    <scope>NUCLEOTIDE SEQUENCE [LARGE SCALE GENOMIC DNA]</scope>
    <source>
        <strain evidence="11 12">CIP 110549</strain>
    </source>
</reference>
<keyword evidence="3" id="KW-1003">Cell membrane</keyword>
<sequence>MWELVRAGGWLMLPLFICSIITVTVIVERFIRLRSTIIIPDKLRLAIQTSPQMVAQLLQQNYQHANSTLGRILLAGIRSQSETEQFAKVQMECAASDEILSLEKRVNVLGTMSAVSPLLGLLGTVVGIIEAFLVVDMGTNISPTLMIPGISKALIATAMGMVVAIPALIAYRYFQRLVNDYVIDLEKQASLFHAQLFYRKAGDLHDKSLDS</sequence>
<feature type="transmembrane region" description="Helical" evidence="9">
    <location>
        <begin position="108"/>
        <end position="133"/>
    </location>
</feature>
<feature type="domain" description="MotA/TolQ/ExbB proton channel" evidence="10">
    <location>
        <begin position="65"/>
        <end position="186"/>
    </location>
</feature>
<comment type="caution">
    <text evidence="11">The sequence shown here is derived from an EMBL/GenBank/DDBJ whole genome shotgun (WGS) entry which is preliminary data.</text>
</comment>
<evidence type="ECO:0000256" key="5">
    <source>
        <dbReference type="ARBA" id="ARBA00022927"/>
    </source>
</evidence>
<keyword evidence="2 8" id="KW-0813">Transport</keyword>
<dbReference type="EMBL" id="AYER01000003">
    <property type="protein sequence ID" value="ESK40056.1"/>
    <property type="molecule type" value="Genomic_DNA"/>
</dbReference>
<dbReference type="eggNOG" id="COG0811">
    <property type="taxonomic scope" value="Bacteria"/>
</dbReference>
<keyword evidence="4 9" id="KW-0812">Transmembrane</keyword>
<keyword evidence="5 8" id="KW-0653">Protein transport</keyword>
<dbReference type="RefSeq" id="WP_023272098.1">
    <property type="nucleotide sequence ID" value="NZ_KI530712.1"/>
</dbReference>
<evidence type="ECO:0000259" key="10">
    <source>
        <dbReference type="Pfam" id="PF01618"/>
    </source>
</evidence>
<gene>
    <name evidence="11" type="ORF">P256_00495</name>
</gene>
<dbReference type="HOGENOM" id="CLU_053325_4_5_6"/>
<keyword evidence="12" id="KW-1185">Reference proteome</keyword>
<comment type="subcellular location">
    <subcellularLocation>
        <location evidence="1">Cell membrane</location>
        <topology evidence="1">Multi-pass membrane protein</topology>
    </subcellularLocation>
    <subcellularLocation>
        <location evidence="8">Membrane</location>
        <topology evidence="8">Multi-pass membrane protein</topology>
    </subcellularLocation>
</comment>
<evidence type="ECO:0000256" key="8">
    <source>
        <dbReference type="RuleBase" id="RU004057"/>
    </source>
</evidence>
<evidence type="ECO:0000256" key="4">
    <source>
        <dbReference type="ARBA" id="ARBA00022692"/>
    </source>
</evidence>
<dbReference type="Pfam" id="PF01618">
    <property type="entry name" value="MotA_ExbB"/>
    <property type="match status" value="1"/>
</dbReference>
<name>V2TPU2_9GAMM</name>
<feature type="transmembrane region" description="Helical" evidence="9">
    <location>
        <begin position="12"/>
        <end position="31"/>
    </location>
</feature>
<evidence type="ECO:0000256" key="9">
    <source>
        <dbReference type="SAM" id="Phobius"/>
    </source>
</evidence>